<keyword evidence="1" id="KW-0805">Transcription regulation</keyword>
<dbReference type="PANTHER" id="PTHR46796">
    <property type="entry name" value="HTH-TYPE TRANSCRIPTIONAL ACTIVATOR RHAS-RELATED"/>
    <property type="match status" value="1"/>
</dbReference>
<gene>
    <name evidence="6" type="primary">nphR_1</name>
    <name evidence="6" type="ORF">BG845_00043</name>
</gene>
<evidence type="ECO:0000259" key="5">
    <source>
        <dbReference type="PROSITE" id="PS01124"/>
    </source>
</evidence>
<dbReference type="STRING" id="2074.BG845_00043"/>
<proteinExistence type="predicted"/>
<evidence type="ECO:0000256" key="3">
    <source>
        <dbReference type="ARBA" id="ARBA00023163"/>
    </source>
</evidence>
<protein>
    <submittedName>
        <fullName evidence="6">Transcriptional activator NphR</fullName>
    </submittedName>
</protein>
<dbReference type="PROSITE" id="PS01124">
    <property type="entry name" value="HTH_ARAC_FAMILY_2"/>
    <property type="match status" value="1"/>
</dbReference>
<dbReference type="GO" id="GO:0043565">
    <property type="term" value="F:sequence-specific DNA binding"/>
    <property type="evidence" value="ECO:0007669"/>
    <property type="project" value="InterPro"/>
</dbReference>
<dbReference type="AlphaFoldDB" id="A0A1Y2N8Y0"/>
<accession>A0A1Y2N8Y0</accession>
<dbReference type="SMART" id="SM00342">
    <property type="entry name" value="HTH_ARAC"/>
    <property type="match status" value="1"/>
</dbReference>
<dbReference type="EMBL" id="MIGB01000001">
    <property type="protein sequence ID" value="OSY43923.1"/>
    <property type="molecule type" value="Genomic_DNA"/>
</dbReference>
<dbReference type="InterPro" id="IPR018062">
    <property type="entry name" value="HTH_AraC-typ_CS"/>
</dbReference>
<dbReference type="InterPro" id="IPR018060">
    <property type="entry name" value="HTH_AraC"/>
</dbReference>
<dbReference type="PRINTS" id="PR00032">
    <property type="entry name" value="HTHARAC"/>
</dbReference>
<evidence type="ECO:0000256" key="2">
    <source>
        <dbReference type="ARBA" id="ARBA00023125"/>
    </source>
</evidence>
<dbReference type="Gene3D" id="1.10.10.60">
    <property type="entry name" value="Homeodomain-like"/>
    <property type="match status" value="1"/>
</dbReference>
<dbReference type="SUPFAM" id="SSF46689">
    <property type="entry name" value="Homeodomain-like"/>
    <property type="match status" value="1"/>
</dbReference>
<evidence type="ECO:0000256" key="1">
    <source>
        <dbReference type="ARBA" id="ARBA00023015"/>
    </source>
</evidence>
<dbReference type="Pfam" id="PF12833">
    <property type="entry name" value="HTH_18"/>
    <property type="match status" value="1"/>
</dbReference>
<sequence length="328" mass="34840">MAATEHAAPDRHRLGRFDAASVPSAERRRVWSDATARFLVPLEIRSPSRSVDGTIGARRTAGITLCELSATAHLAVRTPALAGGAGAGHVKVALPVRGRTAVTQNGRRVVLCPGQLAVYDTSRPYSVGSDAPFGLLVTLIPRDALELDDGRLERIAARALHGPALAGVRDTLLGAAAAGLTERARDLLLDQLVTLDPDRRVTEPGRDRLRAAATELIHRRIDSTALDPEYLAEALGVSRRTLYLAFAPEGRSVAATIRHARLERARGLLTGPDRHDLQIAEVAAACGFSGAAHFSRLFRAEFGAPPSGFRDRPGGGCTDRQAGSGDRS</sequence>
<name>A0A1Y2N8Y0_PSEAH</name>
<dbReference type="InterPro" id="IPR009057">
    <property type="entry name" value="Homeodomain-like_sf"/>
</dbReference>
<keyword evidence="3" id="KW-0804">Transcription</keyword>
<feature type="domain" description="HTH araC/xylS-type" evidence="5">
    <location>
        <begin position="211"/>
        <end position="312"/>
    </location>
</feature>
<dbReference type="InterPro" id="IPR035418">
    <property type="entry name" value="AraC-bd_2"/>
</dbReference>
<dbReference type="OrthoDB" id="9799345at2"/>
<dbReference type="Proteomes" id="UP000194360">
    <property type="component" value="Unassembled WGS sequence"/>
</dbReference>
<feature type="region of interest" description="Disordered" evidence="4">
    <location>
        <begin position="305"/>
        <end position="328"/>
    </location>
</feature>
<evidence type="ECO:0000313" key="6">
    <source>
        <dbReference type="EMBL" id="OSY43923.1"/>
    </source>
</evidence>
<dbReference type="PROSITE" id="PS00041">
    <property type="entry name" value="HTH_ARAC_FAMILY_1"/>
    <property type="match status" value="1"/>
</dbReference>
<dbReference type="RefSeq" id="WP_085910409.1">
    <property type="nucleotide sequence ID" value="NZ_AP018920.1"/>
</dbReference>
<evidence type="ECO:0000256" key="4">
    <source>
        <dbReference type="SAM" id="MobiDB-lite"/>
    </source>
</evidence>
<dbReference type="Pfam" id="PF14525">
    <property type="entry name" value="AraC_binding_2"/>
    <property type="match status" value="1"/>
</dbReference>
<keyword evidence="7" id="KW-1185">Reference proteome</keyword>
<dbReference type="InterPro" id="IPR020449">
    <property type="entry name" value="Tscrpt_reg_AraC-type_HTH"/>
</dbReference>
<dbReference type="GO" id="GO:0003700">
    <property type="term" value="F:DNA-binding transcription factor activity"/>
    <property type="evidence" value="ECO:0007669"/>
    <property type="project" value="InterPro"/>
</dbReference>
<dbReference type="InterPro" id="IPR050204">
    <property type="entry name" value="AraC_XylS_family_regulators"/>
</dbReference>
<keyword evidence="2" id="KW-0238">DNA-binding</keyword>
<organism evidence="6 7">
    <name type="scientific">Pseudonocardia autotrophica</name>
    <name type="common">Amycolata autotrophica</name>
    <name type="synonym">Nocardia autotrophica</name>
    <dbReference type="NCBI Taxonomy" id="2074"/>
    <lineage>
        <taxon>Bacteria</taxon>
        <taxon>Bacillati</taxon>
        <taxon>Actinomycetota</taxon>
        <taxon>Actinomycetes</taxon>
        <taxon>Pseudonocardiales</taxon>
        <taxon>Pseudonocardiaceae</taxon>
        <taxon>Pseudonocardia</taxon>
    </lineage>
</organism>
<comment type="caution">
    <text evidence="6">The sequence shown here is derived from an EMBL/GenBank/DDBJ whole genome shotgun (WGS) entry which is preliminary data.</text>
</comment>
<evidence type="ECO:0000313" key="7">
    <source>
        <dbReference type="Proteomes" id="UP000194360"/>
    </source>
</evidence>
<reference evidence="6 7" key="1">
    <citation type="submission" date="2016-09" db="EMBL/GenBank/DDBJ databases">
        <title>Pseudonocardia autotrophica DSM535, a candidate organism with high potential of specific P450 cytochromes.</title>
        <authorList>
            <person name="Grumaz C."/>
            <person name="Vainshtein Y."/>
            <person name="Kirstahler P."/>
            <person name="Sohn K."/>
        </authorList>
    </citation>
    <scope>NUCLEOTIDE SEQUENCE [LARGE SCALE GENOMIC DNA]</scope>
    <source>
        <strain evidence="6 7">DSM 535</strain>
    </source>
</reference>
<dbReference type="PANTHER" id="PTHR46796:SF6">
    <property type="entry name" value="ARAC SUBFAMILY"/>
    <property type="match status" value="1"/>
</dbReference>